<proteinExistence type="predicted"/>
<accession>K6XEF1</accession>
<dbReference type="STRING" id="1184609.KILIM_059_00180"/>
<reference evidence="1 2" key="1">
    <citation type="submission" date="2012-08" db="EMBL/GenBank/DDBJ databases">
        <title>Whole genome shotgun sequence of Kineosphaera limosa NBRC 100340.</title>
        <authorList>
            <person name="Yoshida I."/>
            <person name="Isaki S."/>
            <person name="Hosoyama A."/>
            <person name="Tsuchikane K."/>
            <person name="Katsumata H."/>
            <person name="Ando Y."/>
            <person name="Ohji S."/>
            <person name="Hamada M."/>
            <person name="Tamura T."/>
            <person name="Yamazoe A."/>
            <person name="Yamazaki S."/>
            <person name="Fujita N."/>
        </authorList>
    </citation>
    <scope>NUCLEOTIDE SEQUENCE [LARGE SCALE GENOMIC DNA]</scope>
    <source>
        <strain evidence="1 2">NBRC 100340</strain>
    </source>
</reference>
<dbReference type="Proteomes" id="UP000008366">
    <property type="component" value="Unassembled WGS sequence"/>
</dbReference>
<keyword evidence="2" id="KW-1185">Reference proteome</keyword>
<evidence type="ECO:0000313" key="1">
    <source>
        <dbReference type="EMBL" id="GAB97199.1"/>
    </source>
</evidence>
<protein>
    <submittedName>
        <fullName evidence="1">Uncharacterized protein</fullName>
    </submittedName>
</protein>
<name>K6XEF1_9MICO</name>
<dbReference type="EMBL" id="BAHD01000059">
    <property type="protein sequence ID" value="GAB97199.1"/>
    <property type="molecule type" value="Genomic_DNA"/>
</dbReference>
<organism evidence="1 2">
    <name type="scientific">Kineosphaera limosa NBRC 100340</name>
    <dbReference type="NCBI Taxonomy" id="1184609"/>
    <lineage>
        <taxon>Bacteria</taxon>
        <taxon>Bacillati</taxon>
        <taxon>Actinomycetota</taxon>
        <taxon>Actinomycetes</taxon>
        <taxon>Micrococcales</taxon>
        <taxon>Dermatophilaceae</taxon>
        <taxon>Kineosphaera</taxon>
    </lineage>
</organism>
<sequence>MLTSPDLPSPPEPTSHCPAALALFEELTTLCPDTGDARTQAALEEVLTLACDRVTAWI</sequence>
<comment type="caution">
    <text evidence="1">The sequence shown here is derived from an EMBL/GenBank/DDBJ whole genome shotgun (WGS) entry which is preliminary data.</text>
</comment>
<dbReference type="RefSeq" id="WP_006593731.1">
    <property type="nucleotide sequence ID" value="NZ_BAHD01000059.1"/>
</dbReference>
<evidence type="ECO:0000313" key="2">
    <source>
        <dbReference type="Proteomes" id="UP000008366"/>
    </source>
</evidence>
<gene>
    <name evidence="1" type="ORF">KILIM_059_00180</name>
</gene>
<dbReference type="AlphaFoldDB" id="K6XEF1"/>